<evidence type="ECO:0000256" key="4">
    <source>
        <dbReference type="ARBA" id="ARBA00022801"/>
    </source>
</evidence>
<dbReference type="GeneID" id="70134967"/>
<dbReference type="EMBL" id="JAGPXC010000012">
    <property type="protein sequence ID" value="KAH6645062.1"/>
    <property type="molecule type" value="Genomic_DNA"/>
</dbReference>
<dbReference type="OrthoDB" id="10037376at2759"/>
<keyword evidence="3 6" id="KW-0732">Signal</keyword>
<keyword evidence="9" id="KW-1185">Reference proteome</keyword>
<dbReference type="InterPro" id="IPR001254">
    <property type="entry name" value="Trypsin_dom"/>
</dbReference>
<feature type="domain" description="Peptidase S1" evidence="7">
    <location>
        <begin position="99"/>
        <end position="283"/>
    </location>
</feature>
<dbReference type="InterPro" id="IPR008256">
    <property type="entry name" value="Peptidase_S1B"/>
</dbReference>
<dbReference type="SUPFAM" id="SSF50494">
    <property type="entry name" value="Trypsin-like serine proteases"/>
    <property type="match status" value="1"/>
</dbReference>
<dbReference type="Proteomes" id="UP000758603">
    <property type="component" value="Unassembled WGS sequence"/>
</dbReference>
<dbReference type="PRINTS" id="PR00839">
    <property type="entry name" value="V8PROTEASE"/>
</dbReference>
<dbReference type="InterPro" id="IPR043504">
    <property type="entry name" value="Peptidase_S1_PA_chymotrypsin"/>
</dbReference>
<feature type="signal peptide" evidence="6">
    <location>
        <begin position="1"/>
        <end position="21"/>
    </location>
</feature>
<dbReference type="RefSeq" id="XP_045951576.1">
    <property type="nucleotide sequence ID" value="XM_046106076.1"/>
</dbReference>
<dbReference type="Pfam" id="PF00089">
    <property type="entry name" value="Trypsin"/>
    <property type="match status" value="1"/>
</dbReference>
<evidence type="ECO:0000256" key="1">
    <source>
        <dbReference type="ARBA" id="ARBA00008764"/>
    </source>
</evidence>
<dbReference type="EC" id="3.4.21.-" evidence="6"/>
<evidence type="ECO:0000313" key="8">
    <source>
        <dbReference type="EMBL" id="KAH6645062.1"/>
    </source>
</evidence>
<dbReference type="InterPro" id="IPR009003">
    <property type="entry name" value="Peptidase_S1_PA"/>
</dbReference>
<comment type="similarity">
    <text evidence="1 6">Belongs to the peptidase S1B family.</text>
</comment>
<dbReference type="InterPro" id="IPR050966">
    <property type="entry name" value="Glutamyl_endopeptidase"/>
</dbReference>
<dbReference type="PANTHER" id="PTHR15462">
    <property type="entry name" value="SERINE PROTEASE"/>
    <property type="match status" value="1"/>
</dbReference>
<evidence type="ECO:0000256" key="5">
    <source>
        <dbReference type="ARBA" id="ARBA00022825"/>
    </source>
</evidence>
<dbReference type="AlphaFoldDB" id="A0A9P8UAP7"/>
<dbReference type="GO" id="GO:0004252">
    <property type="term" value="F:serine-type endopeptidase activity"/>
    <property type="evidence" value="ECO:0007669"/>
    <property type="project" value="InterPro"/>
</dbReference>
<evidence type="ECO:0000313" key="9">
    <source>
        <dbReference type="Proteomes" id="UP000758603"/>
    </source>
</evidence>
<evidence type="ECO:0000256" key="6">
    <source>
        <dbReference type="RuleBase" id="RU004296"/>
    </source>
</evidence>
<proteinExistence type="inferred from homology"/>
<keyword evidence="4 6" id="KW-0378">Hydrolase</keyword>
<keyword evidence="5 6" id="KW-0720">Serine protease</keyword>
<name>A0A9P8UAP7_9PEZI</name>
<dbReference type="Gene3D" id="2.40.10.10">
    <property type="entry name" value="Trypsin-like serine proteases"/>
    <property type="match status" value="2"/>
</dbReference>
<evidence type="ECO:0000256" key="3">
    <source>
        <dbReference type="ARBA" id="ARBA00022729"/>
    </source>
</evidence>
<dbReference type="PANTHER" id="PTHR15462:SF8">
    <property type="entry name" value="SERINE PROTEASE"/>
    <property type="match status" value="1"/>
</dbReference>
<sequence length="308" mass="33550">MVYFPILEAVVLFAISSPVVATAIKRDFDDLLYHVTFPATPAADLVKPDWIPVPADFVTSANKREAYPGFNTTRGYQPGVEERNVLGDDNRFLWEGTDYPFKTQGRVTFNSSPTSGVICSGVLIGPRHVLTARHCVGDGTWTNGRFAPSYDNGERFGSAGVTGVITDPDYNYGYLSPCWIKNDYAILILDRRIGDEVGYMFLFDVPNPAYFNQPILNSCGYPGDKGATQLWCQYGRTPWGYGGCDTTGPVTTDIDAISGQSGSAVWQQRPDGSLWLWGVVSVVSSASTVIASGDVMLLGFKFAIAAFP</sequence>
<feature type="chain" id="PRO_5040534862" description="Serine protease" evidence="6">
    <location>
        <begin position="22"/>
        <end position="308"/>
    </location>
</feature>
<comment type="caution">
    <text evidence="8">The sequence shown here is derived from an EMBL/GenBank/DDBJ whole genome shotgun (WGS) entry which is preliminary data.</text>
</comment>
<accession>A0A9P8UAP7</accession>
<gene>
    <name evidence="8" type="ORF">BKA67DRAFT_651519</name>
</gene>
<dbReference type="GO" id="GO:0006508">
    <property type="term" value="P:proteolysis"/>
    <property type="evidence" value="ECO:0007669"/>
    <property type="project" value="UniProtKB-KW"/>
</dbReference>
<reference evidence="8" key="1">
    <citation type="journal article" date="2021" name="Nat. Commun.">
        <title>Genetic determinants of endophytism in the Arabidopsis root mycobiome.</title>
        <authorList>
            <person name="Mesny F."/>
            <person name="Miyauchi S."/>
            <person name="Thiergart T."/>
            <person name="Pickel B."/>
            <person name="Atanasova L."/>
            <person name="Karlsson M."/>
            <person name="Huettel B."/>
            <person name="Barry K.W."/>
            <person name="Haridas S."/>
            <person name="Chen C."/>
            <person name="Bauer D."/>
            <person name="Andreopoulos W."/>
            <person name="Pangilinan J."/>
            <person name="LaButti K."/>
            <person name="Riley R."/>
            <person name="Lipzen A."/>
            <person name="Clum A."/>
            <person name="Drula E."/>
            <person name="Henrissat B."/>
            <person name="Kohler A."/>
            <person name="Grigoriev I.V."/>
            <person name="Martin F.M."/>
            <person name="Hacquard S."/>
        </authorList>
    </citation>
    <scope>NUCLEOTIDE SEQUENCE</scope>
    <source>
        <strain evidence="8">MPI-SDFR-AT-0073</strain>
    </source>
</reference>
<organism evidence="8 9">
    <name type="scientific">Truncatella angustata</name>
    <dbReference type="NCBI Taxonomy" id="152316"/>
    <lineage>
        <taxon>Eukaryota</taxon>
        <taxon>Fungi</taxon>
        <taxon>Dikarya</taxon>
        <taxon>Ascomycota</taxon>
        <taxon>Pezizomycotina</taxon>
        <taxon>Sordariomycetes</taxon>
        <taxon>Xylariomycetidae</taxon>
        <taxon>Amphisphaeriales</taxon>
        <taxon>Sporocadaceae</taxon>
        <taxon>Truncatella</taxon>
    </lineage>
</organism>
<keyword evidence="2 6" id="KW-0645">Protease</keyword>
<protein>
    <recommendedName>
        <fullName evidence="6">Serine protease</fullName>
        <ecNumber evidence="6">3.4.21.-</ecNumber>
    </recommendedName>
</protein>
<evidence type="ECO:0000259" key="7">
    <source>
        <dbReference type="Pfam" id="PF00089"/>
    </source>
</evidence>
<evidence type="ECO:0000256" key="2">
    <source>
        <dbReference type="ARBA" id="ARBA00022670"/>
    </source>
</evidence>